<comment type="caution">
    <text evidence="1">The sequence shown here is derived from an EMBL/GenBank/DDBJ whole genome shotgun (WGS) entry which is preliminary data.</text>
</comment>
<dbReference type="Proteomes" id="UP000298663">
    <property type="component" value="Unassembled WGS sequence"/>
</dbReference>
<protein>
    <submittedName>
        <fullName evidence="1">Uncharacterized protein</fullName>
    </submittedName>
</protein>
<organism evidence="1 2">
    <name type="scientific">Steinernema carpocapsae</name>
    <name type="common">Entomopathogenic nematode</name>
    <dbReference type="NCBI Taxonomy" id="34508"/>
    <lineage>
        <taxon>Eukaryota</taxon>
        <taxon>Metazoa</taxon>
        <taxon>Ecdysozoa</taxon>
        <taxon>Nematoda</taxon>
        <taxon>Chromadorea</taxon>
        <taxon>Rhabditida</taxon>
        <taxon>Tylenchina</taxon>
        <taxon>Panagrolaimomorpha</taxon>
        <taxon>Strongyloidoidea</taxon>
        <taxon>Steinernematidae</taxon>
        <taxon>Steinernema</taxon>
    </lineage>
</organism>
<accession>A0A4U5M0V7</accession>
<name>A0A4U5M0V7_STECR</name>
<proteinExistence type="predicted"/>
<reference evidence="1 2" key="1">
    <citation type="journal article" date="2015" name="Genome Biol.">
        <title>Comparative genomics of Steinernema reveals deeply conserved gene regulatory networks.</title>
        <authorList>
            <person name="Dillman A.R."/>
            <person name="Macchietto M."/>
            <person name="Porter C.F."/>
            <person name="Rogers A."/>
            <person name="Williams B."/>
            <person name="Antoshechkin I."/>
            <person name="Lee M.M."/>
            <person name="Goodwin Z."/>
            <person name="Lu X."/>
            <person name="Lewis E.E."/>
            <person name="Goodrich-Blair H."/>
            <person name="Stock S.P."/>
            <person name="Adams B.J."/>
            <person name="Sternberg P.W."/>
            <person name="Mortazavi A."/>
        </authorList>
    </citation>
    <scope>NUCLEOTIDE SEQUENCE [LARGE SCALE GENOMIC DNA]</scope>
    <source>
        <strain evidence="1 2">ALL</strain>
    </source>
</reference>
<evidence type="ECO:0000313" key="1">
    <source>
        <dbReference type="EMBL" id="TKR62294.1"/>
    </source>
</evidence>
<sequence>MLGVMVLQQNYHEKLHWKITHGTNEEDKNSAFFVFLIDKKLIGFQASAKVMWRSPTIRKALKDLHFYTDRAWNLGTDHLCPYNHESGRILTKLTKVRKYADEFTTDRANNLRSKLPPVSGVFAFLSVFQRDPIPRDMKLTL</sequence>
<keyword evidence="2" id="KW-1185">Reference proteome</keyword>
<gene>
    <name evidence="1" type="ORF">L596_026276</name>
</gene>
<reference evidence="1 2" key="2">
    <citation type="journal article" date="2019" name="G3 (Bethesda)">
        <title>Hybrid Assembly of the Genome of the Entomopathogenic Nematode Steinernema carpocapsae Identifies the X-Chromosome.</title>
        <authorList>
            <person name="Serra L."/>
            <person name="Macchietto M."/>
            <person name="Macias-Munoz A."/>
            <person name="McGill C.J."/>
            <person name="Rodriguez I.M."/>
            <person name="Rodriguez B."/>
            <person name="Murad R."/>
            <person name="Mortazavi A."/>
        </authorList>
    </citation>
    <scope>NUCLEOTIDE SEQUENCE [LARGE SCALE GENOMIC DNA]</scope>
    <source>
        <strain evidence="1 2">ALL</strain>
    </source>
</reference>
<dbReference type="AlphaFoldDB" id="A0A4U5M0V7"/>
<dbReference type="EMBL" id="AZBU02000010">
    <property type="protein sequence ID" value="TKR62294.1"/>
    <property type="molecule type" value="Genomic_DNA"/>
</dbReference>
<evidence type="ECO:0000313" key="2">
    <source>
        <dbReference type="Proteomes" id="UP000298663"/>
    </source>
</evidence>